<comment type="caution">
    <text evidence="2">The sequence shown here is derived from an EMBL/GenBank/DDBJ whole genome shotgun (WGS) entry which is preliminary data.</text>
</comment>
<accession>A0AAP0R532</accession>
<protein>
    <submittedName>
        <fullName evidence="2">Uncharacterized protein</fullName>
    </submittedName>
</protein>
<reference evidence="2 3" key="1">
    <citation type="journal article" date="2024" name="Plant J.">
        <title>Genome sequences and population genomics reveal climatic adaptation and genomic divergence between two closely related sweetgum species.</title>
        <authorList>
            <person name="Xu W.Q."/>
            <person name="Ren C.Q."/>
            <person name="Zhang X.Y."/>
            <person name="Comes H.P."/>
            <person name="Liu X.H."/>
            <person name="Li Y.G."/>
            <person name="Kettle C.J."/>
            <person name="Jalonen R."/>
            <person name="Gaisberger H."/>
            <person name="Ma Y.Z."/>
            <person name="Qiu Y.X."/>
        </authorList>
    </citation>
    <scope>NUCLEOTIDE SEQUENCE [LARGE SCALE GENOMIC DNA]</scope>
    <source>
        <strain evidence="2">Hangzhou</strain>
    </source>
</reference>
<name>A0AAP0R532_LIQFO</name>
<dbReference type="EMBL" id="JBBPBK010000016">
    <property type="protein sequence ID" value="KAK9268288.1"/>
    <property type="molecule type" value="Genomic_DNA"/>
</dbReference>
<organism evidence="2 3">
    <name type="scientific">Liquidambar formosana</name>
    <name type="common">Formosan gum</name>
    <dbReference type="NCBI Taxonomy" id="63359"/>
    <lineage>
        <taxon>Eukaryota</taxon>
        <taxon>Viridiplantae</taxon>
        <taxon>Streptophyta</taxon>
        <taxon>Embryophyta</taxon>
        <taxon>Tracheophyta</taxon>
        <taxon>Spermatophyta</taxon>
        <taxon>Magnoliopsida</taxon>
        <taxon>eudicotyledons</taxon>
        <taxon>Gunneridae</taxon>
        <taxon>Pentapetalae</taxon>
        <taxon>Saxifragales</taxon>
        <taxon>Altingiaceae</taxon>
        <taxon>Liquidambar</taxon>
    </lineage>
</organism>
<keyword evidence="3" id="KW-1185">Reference proteome</keyword>
<evidence type="ECO:0000256" key="1">
    <source>
        <dbReference type="SAM" id="Coils"/>
    </source>
</evidence>
<evidence type="ECO:0000313" key="2">
    <source>
        <dbReference type="EMBL" id="KAK9268288.1"/>
    </source>
</evidence>
<proteinExistence type="predicted"/>
<dbReference type="Proteomes" id="UP001415857">
    <property type="component" value="Unassembled WGS sequence"/>
</dbReference>
<dbReference type="AlphaFoldDB" id="A0AAP0R532"/>
<sequence>MLSEQEKACTDKIAQLEESLKKKKQAAGAADKQLQMTLSSFCKSRDAYDFLSPGNSNASPPLYRKLTQT</sequence>
<evidence type="ECO:0000313" key="3">
    <source>
        <dbReference type="Proteomes" id="UP001415857"/>
    </source>
</evidence>
<feature type="coiled-coil region" evidence="1">
    <location>
        <begin position="6"/>
        <end position="33"/>
    </location>
</feature>
<keyword evidence="1" id="KW-0175">Coiled coil</keyword>
<gene>
    <name evidence="2" type="ORF">L1049_010731</name>
</gene>